<dbReference type="SUPFAM" id="SSF50156">
    <property type="entry name" value="PDZ domain-like"/>
    <property type="match status" value="3"/>
</dbReference>
<feature type="compositionally biased region" description="Polar residues" evidence="4">
    <location>
        <begin position="176"/>
        <end position="191"/>
    </location>
</feature>
<dbReference type="InterPro" id="IPR001478">
    <property type="entry name" value="PDZ"/>
</dbReference>
<dbReference type="Gene3D" id="2.30.42.10">
    <property type="match status" value="3"/>
</dbReference>
<feature type="region of interest" description="Disordered" evidence="4">
    <location>
        <begin position="706"/>
        <end position="767"/>
    </location>
</feature>
<reference evidence="7" key="1">
    <citation type="journal article" date="2015" name="Proc. Natl. Acad. Sci. U.S.A.">
        <title>Genome sequence of the Asian Tiger mosquito, Aedes albopictus, reveals insights into its biology, genetics, and evolution.</title>
        <authorList>
            <person name="Chen X.G."/>
            <person name="Jiang X."/>
            <person name="Gu J."/>
            <person name="Xu M."/>
            <person name="Wu Y."/>
            <person name="Deng Y."/>
            <person name="Zhang C."/>
            <person name="Bonizzoni M."/>
            <person name="Dermauw W."/>
            <person name="Vontas J."/>
            <person name="Armbruster P."/>
            <person name="Huang X."/>
            <person name="Yang Y."/>
            <person name="Zhang H."/>
            <person name="He W."/>
            <person name="Peng H."/>
            <person name="Liu Y."/>
            <person name="Wu K."/>
            <person name="Chen J."/>
            <person name="Lirakis M."/>
            <person name="Topalis P."/>
            <person name="Van Leeuwen T."/>
            <person name="Hall A.B."/>
            <person name="Jiang X."/>
            <person name="Thorpe C."/>
            <person name="Mueller R.L."/>
            <person name="Sun C."/>
            <person name="Waterhouse R.M."/>
            <person name="Yan G."/>
            <person name="Tu Z.J."/>
            <person name="Fang X."/>
            <person name="James A.A."/>
        </authorList>
    </citation>
    <scope>NUCLEOTIDE SEQUENCE [LARGE SCALE GENOMIC DNA]</scope>
    <source>
        <strain evidence="7">Foshan</strain>
    </source>
</reference>
<dbReference type="EnsemblMetazoa" id="AALFPA23_011112.R15703">
    <property type="protein sequence ID" value="AALFPA23_011112.P15703"/>
    <property type="gene ID" value="AALFPA23_011112"/>
</dbReference>
<feature type="compositionally biased region" description="Polar residues" evidence="4">
    <location>
        <begin position="738"/>
        <end position="749"/>
    </location>
</feature>
<evidence type="ECO:0000256" key="2">
    <source>
        <dbReference type="ARBA" id="ARBA00022737"/>
    </source>
</evidence>
<dbReference type="InterPro" id="IPR041489">
    <property type="entry name" value="PDZ_6"/>
</dbReference>
<dbReference type="GeneID" id="109397126"/>
<keyword evidence="2" id="KW-0677">Repeat</keyword>
<evidence type="ECO:0000256" key="1">
    <source>
        <dbReference type="ARBA" id="ARBA00004316"/>
    </source>
</evidence>
<dbReference type="Pfam" id="PF00595">
    <property type="entry name" value="PDZ"/>
    <property type="match status" value="2"/>
</dbReference>
<dbReference type="PROSITE" id="PS50106">
    <property type="entry name" value="PDZ"/>
    <property type="match status" value="3"/>
</dbReference>
<dbReference type="Proteomes" id="UP000069940">
    <property type="component" value="Unassembled WGS sequence"/>
</dbReference>
<keyword evidence="7" id="KW-1185">Reference proteome</keyword>
<accession>A0ABM1YQ04</accession>
<proteinExistence type="predicted"/>
<dbReference type="CDD" id="cd00136">
    <property type="entry name" value="PDZ_canonical"/>
    <property type="match status" value="1"/>
</dbReference>
<dbReference type="Pfam" id="PF17820">
    <property type="entry name" value="PDZ_6"/>
    <property type="match status" value="1"/>
</dbReference>
<organism evidence="6 7">
    <name type="scientific">Aedes albopictus</name>
    <name type="common">Asian tiger mosquito</name>
    <name type="synonym">Stegomyia albopicta</name>
    <dbReference type="NCBI Taxonomy" id="7160"/>
    <lineage>
        <taxon>Eukaryota</taxon>
        <taxon>Metazoa</taxon>
        <taxon>Ecdysozoa</taxon>
        <taxon>Arthropoda</taxon>
        <taxon>Hexapoda</taxon>
        <taxon>Insecta</taxon>
        <taxon>Pterygota</taxon>
        <taxon>Neoptera</taxon>
        <taxon>Endopterygota</taxon>
        <taxon>Diptera</taxon>
        <taxon>Nematocera</taxon>
        <taxon>Culicoidea</taxon>
        <taxon>Culicidae</taxon>
        <taxon>Culicinae</taxon>
        <taxon>Aedini</taxon>
        <taxon>Aedes</taxon>
        <taxon>Stegomyia</taxon>
    </lineage>
</organism>
<feature type="domain" description="PDZ" evidence="5">
    <location>
        <begin position="457"/>
        <end position="525"/>
    </location>
</feature>
<evidence type="ECO:0000256" key="4">
    <source>
        <dbReference type="SAM" id="MobiDB-lite"/>
    </source>
</evidence>
<feature type="region of interest" description="Disordered" evidence="4">
    <location>
        <begin position="804"/>
        <end position="856"/>
    </location>
</feature>
<evidence type="ECO:0000313" key="7">
    <source>
        <dbReference type="Proteomes" id="UP000069940"/>
    </source>
</evidence>
<feature type="region of interest" description="Disordered" evidence="4">
    <location>
        <begin position="176"/>
        <end position="258"/>
    </location>
</feature>
<feature type="domain" description="PDZ" evidence="5">
    <location>
        <begin position="265"/>
        <end position="334"/>
    </location>
</feature>
<comment type="subcellular location">
    <subcellularLocation>
        <location evidence="1">Cell projection</location>
    </subcellularLocation>
</comment>
<keyword evidence="3" id="KW-0966">Cell projection</keyword>
<feature type="domain" description="PDZ" evidence="5">
    <location>
        <begin position="861"/>
        <end position="929"/>
    </location>
</feature>
<evidence type="ECO:0000313" key="6">
    <source>
        <dbReference type="EnsemblMetazoa" id="AALFPA23_011112.P15703"/>
    </source>
</evidence>
<dbReference type="InterPro" id="IPR036034">
    <property type="entry name" value="PDZ_sf"/>
</dbReference>
<dbReference type="CDD" id="cd06741">
    <property type="entry name" value="PDZ2_FL-whirlin"/>
    <property type="match status" value="1"/>
</dbReference>
<dbReference type="CDD" id="cd06742">
    <property type="entry name" value="PDZ3_FL-whirlin-like"/>
    <property type="match status" value="1"/>
</dbReference>
<feature type="compositionally biased region" description="Low complexity" evidence="4">
    <location>
        <begin position="212"/>
        <end position="223"/>
    </location>
</feature>
<dbReference type="InterPro" id="IPR033028">
    <property type="entry name" value="Whirlin_HN-like_dom2"/>
</dbReference>
<feature type="compositionally biased region" description="Basic and acidic residues" evidence="4">
    <location>
        <begin position="245"/>
        <end position="254"/>
    </location>
</feature>
<dbReference type="InterPro" id="IPR051844">
    <property type="entry name" value="USH2_Complex_Protein"/>
</dbReference>
<name>A0ABM1YQ04_AEDAL</name>
<dbReference type="RefSeq" id="XP_062711514.1">
    <property type="nucleotide sequence ID" value="XM_062855530.1"/>
</dbReference>
<feature type="compositionally biased region" description="Polar residues" evidence="4">
    <location>
        <begin position="837"/>
        <end position="848"/>
    </location>
</feature>
<sequence length="965" mass="102738">MRLGGAPGGGDPLAMGAGNDYAELCDLGPSRWSSRSGYQPVSPPVNSIYHHTGGSIAGVGVGGVGVVGGGPSAVGVGVVGSTGGTTLSSSGGATIRSNSFEAEDVIGPYGTSSSRIGNSTSSLRGRSGLYYSPPGTSYTIVERERPHSPHYYYNTAGVPSKGGSLPSRSSYLDSASLGVSTGAGTVPNSTRHNGKKRPISPEQVIRLFNTQSSSSSVPTSYHSNGTRDRGRRSPASSPPSTTHQIYRDRDRDRSIPNIHQLTTRTVNMSRDQQTDASHGFGICVKGGKDSGVGVYISRIEEGSVAERAGLRPGDTILEVNGTPFTAINHEEALKRCVQILKSSRQISMTVRAPPSAGASMINSTAPLHGFGPPPSVVGSTSRLAAAVADPLGGAGLVGVGGPAAVVGSAVVGGAPVGVYPPPPNRQTCSWMDRQGRPASPPYEYGGRRPERRDRVRRVELVIEPGQSLGLMIRGGVEYGLGIFITGVDKDSVADRAGLMVGDQILEVNNQSFMDVTHDEAVSQFKFHKRMSLLVRDVGKVPHSCTTVEPEPWDAYSPTGVRTRRKCPVSAMVEEKARSLLPRHHFANLSYYIAEYGARGMTIEAFVSVLLEMLDTPEKHTLVTEIRELVFPEDRTRYDELVYRRGRDVYGDPLDRHRRKDHLPHSHDLPVSDTDLEVIEATGRGLADDPGCAVAAATVAAATAGTIPDIRNRPPAPLPYRPMSAGPILHHHPPSSSSQASRHLNTSQSHLADLGTGGTPNRVAFGPGLGAASPPAGVLGLNPLYHPNRHKISSSSSDVVKQLKNKDYNDPSRPRRGSETQLSRADYDSSMQRLPMDQNGSSLEQSQDQPPHIVPDHRGNLHITVKKSKPILGIAIEGGANTKHPLPRIINIHEHGAAYDAGGLEVGQLILEVDGNKVDGMHHQDVARLIAECFAARDKNDITFLVVEAKKSNLEPKPTALIFLEA</sequence>
<dbReference type="SMART" id="SM00228">
    <property type="entry name" value="PDZ"/>
    <property type="match status" value="3"/>
</dbReference>
<evidence type="ECO:0000256" key="3">
    <source>
        <dbReference type="ARBA" id="ARBA00023273"/>
    </source>
</evidence>
<dbReference type="CDD" id="cd07357">
    <property type="entry name" value="HN_L-whirlin_R2_like"/>
    <property type="match status" value="1"/>
</dbReference>
<feature type="compositionally biased region" description="Basic and acidic residues" evidence="4">
    <location>
        <begin position="804"/>
        <end position="817"/>
    </location>
</feature>
<dbReference type="PANTHER" id="PTHR23116:SF29">
    <property type="entry name" value="PDZ DOMAIN-CONTAINING PROTEIN 7"/>
    <property type="match status" value="1"/>
</dbReference>
<reference evidence="6" key="2">
    <citation type="submission" date="2025-05" db="UniProtKB">
        <authorList>
            <consortium name="EnsemblMetazoa"/>
        </authorList>
    </citation>
    <scope>IDENTIFICATION</scope>
    <source>
        <strain evidence="6">Foshan</strain>
    </source>
</reference>
<dbReference type="PANTHER" id="PTHR23116">
    <property type="entry name" value="PDZ DOMAIN CONTAINING WHIRLIN AND HARMONIN-RELATED"/>
    <property type="match status" value="1"/>
</dbReference>
<dbReference type="Gene3D" id="1.20.1160.20">
    <property type="match status" value="1"/>
</dbReference>
<protein>
    <recommendedName>
        <fullName evidence="5">PDZ domain-containing protein</fullName>
    </recommendedName>
</protein>
<evidence type="ECO:0000259" key="5">
    <source>
        <dbReference type="PROSITE" id="PS50106"/>
    </source>
</evidence>